<accession>A0A5N5TC22</accession>
<protein>
    <recommendedName>
        <fullName evidence="3">Mediator of RNA polymerase II transcription subunit 30</fullName>
    </recommendedName>
    <alternativeName>
        <fullName evidence="9">Mediator complex subunit 30</fullName>
    </alternativeName>
</protein>
<evidence type="ECO:0000256" key="9">
    <source>
        <dbReference type="ARBA" id="ARBA00031981"/>
    </source>
</evidence>
<evidence type="ECO:0000256" key="1">
    <source>
        <dbReference type="ARBA" id="ARBA00004123"/>
    </source>
</evidence>
<gene>
    <name evidence="11" type="primary">Med30</name>
    <name evidence="11" type="ORF">Anas_05522</name>
</gene>
<comment type="subcellular location">
    <subcellularLocation>
        <location evidence="1">Nucleus</location>
    </subcellularLocation>
</comment>
<evidence type="ECO:0000256" key="6">
    <source>
        <dbReference type="ARBA" id="ARBA00023163"/>
    </source>
</evidence>
<evidence type="ECO:0000256" key="5">
    <source>
        <dbReference type="ARBA" id="ARBA00023159"/>
    </source>
</evidence>
<dbReference type="PANTHER" id="PTHR31705">
    <property type="entry name" value="MEDIATOR OF RNA POLYMERASE II TRANSCRIPTION SUBUNIT 30"/>
    <property type="match status" value="1"/>
</dbReference>
<dbReference type="EMBL" id="SEYY01003601">
    <property type="protein sequence ID" value="KAB7504186.1"/>
    <property type="molecule type" value="Genomic_DNA"/>
</dbReference>
<keyword evidence="4" id="KW-0805">Transcription regulation</keyword>
<feature type="compositionally biased region" description="Low complexity" evidence="10">
    <location>
        <begin position="17"/>
        <end position="38"/>
    </location>
</feature>
<feature type="compositionally biased region" description="Polar residues" evidence="10">
    <location>
        <begin position="1"/>
        <end position="16"/>
    </location>
</feature>
<evidence type="ECO:0000256" key="2">
    <source>
        <dbReference type="ARBA" id="ARBA00010606"/>
    </source>
</evidence>
<dbReference type="GO" id="GO:0003712">
    <property type="term" value="F:transcription coregulator activity"/>
    <property type="evidence" value="ECO:0007669"/>
    <property type="project" value="TreeGrafter"/>
</dbReference>
<evidence type="ECO:0000256" key="8">
    <source>
        <dbReference type="ARBA" id="ARBA00025687"/>
    </source>
</evidence>
<dbReference type="GO" id="GO:0045893">
    <property type="term" value="P:positive regulation of DNA-templated transcription"/>
    <property type="evidence" value="ECO:0007669"/>
    <property type="project" value="TreeGrafter"/>
</dbReference>
<name>A0A5N5TC22_9CRUS</name>
<dbReference type="OrthoDB" id="10067025at2759"/>
<evidence type="ECO:0000256" key="10">
    <source>
        <dbReference type="SAM" id="MobiDB-lite"/>
    </source>
</evidence>
<evidence type="ECO:0000256" key="3">
    <source>
        <dbReference type="ARBA" id="ARBA00019664"/>
    </source>
</evidence>
<dbReference type="AlphaFoldDB" id="A0A5N5TC22"/>
<evidence type="ECO:0000313" key="12">
    <source>
        <dbReference type="Proteomes" id="UP000326759"/>
    </source>
</evidence>
<evidence type="ECO:0000256" key="4">
    <source>
        <dbReference type="ARBA" id="ARBA00023015"/>
    </source>
</evidence>
<evidence type="ECO:0000256" key="7">
    <source>
        <dbReference type="ARBA" id="ARBA00023242"/>
    </source>
</evidence>
<dbReference type="InterPro" id="IPR021019">
    <property type="entry name" value="Mediator_Med30_met"/>
</dbReference>
<reference evidence="11 12" key="1">
    <citation type="journal article" date="2019" name="PLoS Biol.">
        <title>Sex chromosomes control vertical transmission of feminizing Wolbachia symbionts in an isopod.</title>
        <authorList>
            <person name="Becking T."/>
            <person name="Chebbi M.A."/>
            <person name="Giraud I."/>
            <person name="Moumen B."/>
            <person name="Laverre T."/>
            <person name="Caubet Y."/>
            <person name="Peccoud J."/>
            <person name="Gilbert C."/>
            <person name="Cordaux R."/>
        </authorList>
    </citation>
    <scope>NUCLEOTIDE SEQUENCE [LARGE SCALE GENOMIC DNA]</scope>
    <source>
        <strain evidence="11">ANa2</strain>
        <tissue evidence="11">Whole body excluding digestive tract and cuticle</tissue>
    </source>
</reference>
<dbReference type="GO" id="GO:0016592">
    <property type="term" value="C:mediator complex"/>
    <property type="evidence" value="ECO:0007669"/>
    <property type="project" value="TreeGrafter"/>
</dbReference>
<dbReference type="Proteomes" id="UP000326759">
    <property type="component" value="Unassembled WGS sequence"/>
</dbReference>
<keyword evidence="7" id="KW-0539">Nucleus</keyword>
<feature type="region of interest" description="Disordered" evidence="10">
    <location>
        <begin position="1"/>
        <end position="38"/>
    </location>
</feature>
<organism evidence="11 12">
    <name type="scientific">Armadillidium nasatum</name>
    <dbReference type="NCBI Taxonomy" id="96803"/>
    <lineage>
        <taxon>Eukaryota</taxon>
        <taxon>Metazoa</taxon>
        <taxon>Ecdysozoa</taxon>
        <taxon>Arthropoda</taxon>
        <taxon>Crustacea</taxon>
        <taxon>Multicrustacea</taxon>
        <taxon>Malacostraca</taxon>
        <taxon>Eumalacostraca</taxon>
        <taxon>Peracarida</taxon>
        <taxon>Isopoda</taxon>
        <taxon>Oniscidea</taxon>
        <taxon>Crinocheta</taxon>
        <taxon>Armadillidiidae</taxon>
        <taxon>Armadillidium</taxon>
    </lineage>
</organism>
<comment type="similarity">
    <text evidence="2">Belongs to the Mediator complex subunit 30 family.</text>
</comment>
<evidence type="ECO:0000313" key="11">
    <source>
        <dbReference type="EMBL" id="KAB7504186.1"/>
    </source>
</evidence>
<sequence>MNPSSNQILRPYNNQITSSSSTVTSSGSVQSSGSSNTSETFNTATLCKFGAETVQGIVSRTIEIFKELKSIQLPNGTTAGTQLSLDKKKKVLENFNEIRQLFIKLKFIYDKVNNDCNGMDYTPIETLIPYKDDVDTRPDLKKVSENYRHLSETGRELKEQLQLRSTYLKDIINQLRKIIWEINTMLAMRSQLSVEEKL</sequence>
<proteinExistence type="inferred from homology"/>
<keyword evidence="6" id="KW-0804">Transcription</keyword>
<dbReference type="PANTHER" id="PTHR31705:SF4">
    <property type="entry name" value="MEDIATOR OF RNA POLYMERASE II TRANSCRIPTION SUBUNIT 30"/>
    <property type="match status" value="1"/>
</dbReference>
<comment type="caution">
    <text evidence="11">The sequence shown here is derived from an EMBL/GenBank/DDBJ whole genome shotgun (WGS) entry which is preliminary data.</text>
</comment>
<dbReference type="Pfam" id="PF11315">
    <property type="entry name" value="Med30"/>
    <property type="match status" value="1"/>
</dbReference>
<keyword evidence="5" id="KW-0010">Activator</keyword>
<comment type="function">
    <text evidence="8">Component of the Mediator complex, a coactivator involved in the regulated transcription of nearly all RNA polymerase II-dependent genes. Mediator functions as a bridge to convey information from gene-specific regulatory proteins to the basal RNA polymerase II transcription machinery. Mediator is recruited to promoters by direct interactions with regulatory proteins and serves as a scaffold for the assembly of a functional preinitiation complex with RNA polymerase II and the general transcription factors.</text>
</comment>
<keyword evidence="12" id="KW-1185">Reference proteome</keyword>